<proteinExistence type="predicted"/>
<feature type="transmembrane region" description="Helical" evidence="2">
    <location>
        <begin position="988"/>
        <end position="1011"/>
    </location>
</feature>
<feature type="compositionally biased region" description="Basic and acidic residues" evidence="1">
    <location>
        <begin position="18"/>
        <end position="27"/>
    </location>
</feature>
<feature type="region of interest" description="Disordered" evidence="1">
    <location>
        <begin position="602"/>
        <end position="638"/>
    </location>
</feature>
<accession>A0ABM1TM29</accession>
<sequence>MPQMRGGSSEASGLSLADRGKDNQREKTALDQIRRDWIVEYDKLFTDDELSGDGNIEQRIVSSLIHTLPAATIRSLTNSGYKSDRAVFIQPTPVFSSDIVSIITPEDVSFFSDIDYDAQVESIKTSGLSRSSIPYPGPSSLLNTLIFKPSPTYKELPTTPEWALTPSSSQKISSREHYDRSFHYNIVPSFPTGPTSSSLLNISPSFVTPTEAFVLLRSTTKACTAPAIESSFRCNSNLDIEEDIETSLIETDFRLLHLTSTSTQLTSEHTAFPIVQQLSPNLERNAMISTDSEHGIVSVTVATIIPIFEDHNKNSVRNPTREVTTRSNKIYSSAPLSSESLEQTAATKNPTESQQDQYELREFEFTDQIYPSENEMKHTSGIIPIRSSNLPDNTHMALPFSLYSSFNETSNVLENRSAFENSTTVFTTQSQPSLSVSKTNKNWTVEESEINSILQASSHHSNISIAEAPSRVQFNFHSLTEYSPQILSPTFSTRVPTVSQIVTNRDHGQATVSSSAMNVPSLLSPTFLDYASLYNSNTEVSTFHKITNSQLFTQPPISGRSIIEFNVPTSNSRQFISYFMDSTDDLSSVNISPTIAINEEIGEKNTARAARDSSTKNNNDKPQLKRPDSQKINPVRSSSNHILSSAALNFELFKTMQSKTETSTNPTERSSHVTGFPFELSLNTRKELLEPTSSEYEYDEQVPFIFTTDRVGQKLTSMSTISTKFLLHSSTIPDPLYTTTIATLPTIPVDTSSTKTTDISHSIRITTNSGFSSSESSSFMDKTKNSIQTVPTTPNMIWTTSDNYSSSIGIQETVTPTTTSSQIQPNTNRQTNTPTEVSTTKAVMGSRENSKQPDKKFWIRTVIEADPSWLPSNFSTIMEERLEVVYEQAFEKRENIHFGFHRKKRQATWKGRIDIQLWNYTGDSDLKHVMLVYTVSRDGKPILAPIAVKDVELLRSDDVTLMLGYVVVTRAEAYLEPPEKQSEKTPEWVTYAVLGGLGGFVVFVITCLIIYCRCCRPRGPPPTQVEQPDVSYSYGQQNLQQVFEKGTVRLDLRGETKDGTEFKEKISKECENFRPLPVPPERQPDEPVKCNEERSSSSKKALKTRSNQ</sequence>
<evidence type="ECO:0000256" key="2">
    <source>
        <dbReference type="SAM" id="Phobius"/>
    </source>
</evidence>
<dbReference type="RefSeq" id="XP_022256935.1">
    <property type="nucleotide sequence ID" value="XM_022401227.1"/>
</dbReference>
<protein>
    <submittedName>
        <fullName evidence="4">Probable GPI-anchored adhesin-like protein PGA55</fullName>
    </submittedName>
</protein>
<gene>
    <name evidence="4" type="primary">LOC111089195</name>
</gene>
<feature type="compositionally biased region" description="Low complexity" evidence="1">
    <location>
        <begin position="824"/>
        <end position="835"/>
    </location>
</feature>
<name>A0ABM1TM29_LIMPO</name>
<feature type="compositionally biased region" description="Basic and acidic residues" evidence="1">
    <location>
        <begin position="1082"/>
        <end position="1096"/>
    </location>
</feature>
<dbReference type="Proteomes" id="UP000694941">
    <property type="component" value="Unplaced"/>
</dbReference>
<feature type="compositionally biased region" description="Polar residues" evidence="1">
    <location>
        <begin position="325"/>
        <end position="356"/>
    </location>
</feature>
<keyword evidence="2" id="KW-0472">Membrane</keyword>
<evidence type="ECO:0000256" key="1">
    <source>
        <dbReference type="SAM" id="MobiDB-lite"/>
    </source>
</evidence>
<reference evidence="4" key="1">
    <citation type="submission" date="2025-08" db="UniProtKB">
        <authorList>
            <consortium name="RefSeq"/>
        </authorList>
    </citation>
    <scope>IDENTIFICATION</scope>
    <source>
        <tissue evidence="4">Muscle</tissue>
    </source>
</reference>
<evidence type="ECO:0000313" key="4">
    <source>
        <dbReference type="RefSeq" id="XP_022256935.1"/>
    </source>
</evidence>
<keyword evidence="3" id="KW-1185">Reference proteome</keyword>
<feature type="compositionally biased region" description="Basic and acidic residues" evidence="1">
    <location>
        <begin position="314"/>
        <end position="324"/>
    </location>
</feature>
<organism evidence="3 4">
    <name type="scientific">Limulus polyphemus</name>
    <name type="common">Atlantic horseshoe crab</name>
    <dbReference type="NCBI Taxonomy" id="6850"/>
    <lineage>
        <taxon>Eukaryota</taxon>
        <taxon>Metazoa</taxon>
        <taxon>Ecdysozoa</taxon>
        <taxon>Arthropoda</taxon>
        <taxon>Chelicerata</taxon>
        <taxon>Merostomata</taxon>
        <taxon>Xiphosura</taxon>
        <taxon>Limulidae</taxon>
        <taxon>Limulus</taxon>
    </lineage>
</organism>
<dbReference type="GeneID" id="111089195"/>
<keyword evidence="2" id="KW-0812">Transmembrane</keyword>
<feature type="compositionally biased region" description="Basic and acidic residues" evidence="1">
    <location>
        <begin position="602"/>
        <end position="629"/>
    </location>
</feature>
<keyword evidence="2" id="KW-1133">Transmembrane helix</keyword>
<feature type="region of interest" description="Disordered" evidence="1">
    <location>
        <begin position="815"/>
        <end position="850"/>
    </location>
</feature>
<feature type="region of interest" description="Disordered" evidence="1">
    <location>
        <begin position="1073"/>
        <end position="1108"/>
    </location>
</feature>
<feature type="region of interest" description="Disordered" evidence="1">
    <location>
        <begin position="1"/>
        <end position="27"/>
    </location>
</feature>
<evidence type="ECO:0000313" key="3">
    <source>
        <dbReference type="Proteomes" id="UP000694941"/>
    </source>
</evidence>
<feature type="region of interest" description="Disordered" evidence="1">
    <location>
        <begin position="314"/>
        <end position="356"/>
    </location>
</feature>
<feature type="compositionally biased region" description="Low complexity" evidence="1">
    <location>
        <begin position="1"/>
        <end position="17"/>
    </location>
</feature>
<feature type="non-terminal residue" evidence="4">
    <location>
        <position position="1108"/>
    </location>
</feature>